<dbReference type="OrthoDB" id="1156820at2"/>
<name>A0A1H2UID2_9FLAO</name>
<reference evidence="3" key="1">
    <citation type="submission" date="2016-10" db="EMBL/GenBank/DDBJ databases">
        <authorList>
            <person name="Varghese N."/>
            <person name="Submissions S."/>
        </authorList>
    </citation>
    <scope>NUCLEOTIDE SEQUENCE [LARGE SCALE GENOMIC DNA]</scope>
    <source>
        <strain evidence="3">DSM 25030</strain>
    </source>
</reference>
<proteinExistence type="predicted"/>
<gene>
    <name evidence="2" type="ORF">SAMN04487892_1611</name>
</gene>
<keyword evidence="3" id="KW-1185">Reference proteome</keyword>
<dbReference type="Proteomes" id="UP000199592">
    <property type="component" value="Unassembled WGS sequence"/>
</dbReference>
<dbReference type="AlphaFoldDB" id="A0A1H2UID2"/>
<protein>
    <submittedName>
        <fullName evidence="2">Uncharacterized protein</fullName>
    </submittedName>
</protein>
<feature type="compositionally biased region" description="Acidic residues" evidence="1">
    <location>
        <begin position="36"/>
        <end position="45"/>
    </location>
</feature>
<evidence type="ECO:0000313" key="2">
    <source>
        <dbReference type="EMBL" id="SDW55936.1"/>
    </source>
</evidence>
<feature type="compositionally biased region" description="Low complexity" evidence="1">
    <location>
        <begin position="25"/>
        <end position="35"/>
    </location>
</feature>
<accession>A0A1H2UID2</accession>
<sequence>MKKLIPMLLGSLIILNGCSKGESQEPNPETPNQEDPTNETPEEEEPKMVTYFTFEALLDTSESDDWIIIHDDEGNLLDFSPYEEGNLLTFDKLDNELSSTFTVTFFNYFVEPTGVLQHTIKSYPEISIGSTWKQTPEPLAVNEPIKGVQEGYFQIFVENAPAPKYRAISDKYGLSFYEHGWPYSEDIIENFCGIYRHNNLHYSFYDSNDELKYYTIQNVSHEDYLFVDYSEFKSYDSYVEIDIPFEYRQYPTYQFNVTAFESDEPFSRSGGIQILYVIFSQPLLLTNPLKFGYLDSYDRYKTELWFDLGAVVYNYRSFGAKPDEITIPKNATRTVIKNSIYQYEFETNVNHQMKHVSWSNWDSYDSPYKTNWNVYSGPEFYGKIGEIPQEIQQSYPNLGIQDMQHKGTSLYLDFITYPDLIQQEFVQPDQKTYYSSYEIFTLR</sequence>
<dbReference type="STRING" id="1073328.SAMN05216294_0682"/>
<dbReference type="RefSeq" id="WP_139150354.1">
    <property type="nucleotide sequence ID" value="NZ_FNKI01000001.1"/>
</dbReference>
<evidence type="ECO:0000256" key="1">
    <source>
        <dbReference type="SAM" id="MobiDB-lite"/>
    </source>
</evidence>
<dbReference type="EMBL" id="FNMY01000002">
    <property type="protein sequence ID" value="SDW55936.1"/>
    <property type="molecule type" value="Genomic_DNA"/>
</dbReference>
<organism evidence="2 3">
    <name type="scientific">Flagellimonas zhangzhouensis</name>
    <dbReference type="NCBI Taxonomy" id="1073328"/>
    <lineage>
        <taxon>Bacteria</taxon>
        <taxon>Pseudomonadati</taxon>
        <taxon>Bacteroidota</taxon>
        <taxon>Flavobacteriia</taxon>
        <taxon>Flavobacteriales</taxon>
        <taxon>Flavobacteriaceae</taxon>
        <taxon>Flagellimonas</taxon>
    </lineage>
</organism>
<evidence type="ECO:0000313" key="3">
    <source>
        <dbReference type="Proteomes" id="UP000199592"/>
    </source>
</evidence>
<feature type="region of interest" description="Disordered" evidence="1">
    <location>
        <begin position="19"/>
        <end position="46"/>
    </location>
</feature>